<protein>
    <submittedName>
        <fullName evidence="1">Uncharacterized protein</fullName>
    </submittedName>
</protein>
<proteinExistence type="predicted"/>
<dbReference type="EMBL" id="BK016244">
    <property type="protein sequence ID" value="DAG04547.1"/>
    <property type="molecule type" value="Genomic_DNA"/>
</dbReference>
<sequence length="144" mass="16637">MKVEENNIQTFCGKDLFKWESWDELDAGTLQFYGVEFCIDYLKKYNGMCVVLSIEGQLDIFSADESGNDVHEWSGFVTKIPGFLAGEKVYRVVHEYDDEFRFNVTETIAICTTEQKADEIVEENKKDGLDENESYWSLVEELEG</sequence>
<name>A0A8S5VD52_9CAUD</name>
<evidence type="ECO:0000313" key="1">
    <source>
        <dbReference type="EMBL" id="DAG04547.1"/>
    </source>
</evidence>
<accession>A0A8S5VD52</accession>
<reference evidence="1" key="1">
    <citation type="journal article" date="2021" name="Proc. Natl. Acad. Sci. U.S.A.">
        <title>A Catalog of Tens of Thousands of Viruses from Human Metagenomes Reveals Hidden Associations with Chronic Diseases.</title>
        <authorList>
            <person name="Tisza M.J."/>
            <person name="Buck C.B."/>
        </authorList>
    </citation>
    <scope>NUCLEOTIDE SEQUENCE</scope>
    <source>
        <strain evidence="1">CtDXu9</strain>
    </source>
</reference>
<organism evidence="1">
    <name type="scientific">Siphoviridae sp. ctDXu9</name>
    <dbReference type="NCBI Taxonomy" id="2825387"/>
    <lineage>
        <taxon>Viruses</taxon>
        <taxon>Duplodnaviria</taxon>
        <taxon>Heunggongvirae</taxon>
        <taxon>Uroviricota</taxon>
        <taxon>Caudoviricetes</taxon>
    </lineage>
</organism>